<accession>A0ABX8ZDP3</accession>
<comment type="similarity">
    <text evidence="1">Belongs to the universal stress protein A family.</text>
</comment>
<evidence type="ECO:0000259" key="2">
    <source>
        <dbReference type="Pfam" id="PF00582"/>
    </source>
</evidence>
<sequence length="272" mass="29951">MRSILLHIHEDDGMEARFQAALDLARRFDSHITCLQAVPYEFGVPGDLYFSMAMEMAATFRETADQFQEKLESRLATEDVRWDWVRRKGDAIDEINHLAPLSEIVVLGASNPVGEPAHPSRLATETVVTVRAPVLVVPSSAKMFSMQVPAVVAWNGSAESGHALQAALPILREASEVHIHSVRETKARDSRRLTTSDAAKFLARHDIEPLITELALNDEGSIAATLIDAAQIRRAGVIVMGAYGRSRFRERVLGGVTREMLSDPAIPLLLSH</sequence>
<protein>
    <submittedName>
        <fullName evidence="3">Universal stress protein</fullName>
    </submittedName>
</protein>
<dbReference type="EMBL" id="CP081297">
    <property type="protein sequence ID" value="QZD86866.1"/>
    <property type="molecule type" value="Genomic_DNA"/>
</dbReference>
<keyword evidence="4" id="KW-1185">Reference proteome</keyword>
<dbReference type="CDD" id="cd00293">
    <property type="entry name" value="USP-like"/>
    <property type="match status" value="1"/>
</dbReference>
<evidence type="ECO:0000313" key="3">
    <source>
        <dbReference type="EMBL" id="QZD86866.1"/>
    </source>
</evidence>
<dbReference type="Proteomes" id="UP000824280">
    <property type="component" value="Chromosome"/>
</dbReference>
<dbReference type="PANTHER" id="PTHR46268">
    <property type="entry name" value="STRESS RESPONSE PROTEIN NHAX"/>
    <property type="match status" value="1"/>
</dbReference>
<name>A0ABX8ZDP3_9SPHN</name>
<organism evidence="3 4">
    <name type="scientific">Qipengyuania psychrotolerans</name>
    <dbReference type="NCBI Taxonomy" id="2867238"/>
    <lineage>
        <taxon>Bacteria</taxon>
        <taxon>Pseudomonadati</taxon>
        <taxon>Pseudomonadota</taxon>
        <taxon>Alphaproteobacteria</taxon>
        <taxon>Sphingomonadales</taxon>
        <taxon>Erythrobacteraceae</taxon>
        <taxon>Qipengyuania</taxon>
    </lineage>
</organism>
<gene>
    <name evidence="3" type="ORF">K3166_11835</name>
</gene>
<feature type="domain" description="UspA" evidence="2">
    <location>
        <begin position="151"/>
        <end position="270"/>
    </location>
</feature>
<dbReference type="SUPFAM" id="SSF52402">
    <property type="entry name" value="Adenine nucleotide alpha hydrolases-like"/>
    <property type="match status" value="2"/>
</dbReference>
<reference evidence="3 4" key="1">
    <citation type="submission" date="2021-08" db="EMBL/GenBank/DDBJ databases">
        <title>Comparative Genomics Analysis of the Genus Qipengyuania Reveals Extensive Genetic Diversity and Metabolic Versatility, Including the Description of Fifteen Novel Species.</title>
        <authorList>
            <person name="Liu Y."/>
        </authorList>
    </citation>
    <scope>NUCLEOTIDE SEQUENCE [LARGE SCALE GENOMIC DNA]</scope>
    <source>
        <strain evidence="3 4">1XM2-8</strain>
    </source>
</reference>
<dbReference type="Pfam" id="PF00582">
    <property type="entry name" value="Usp"/>
    <property type="match status" value="1"/>
</dbReference>
<proteinExistence type="inferred from homology"/>
<dbReference type="InterPro" id="IPR006016">
    <property type="entry name" value="UspA"/>
</dbReference>
<dbReference type="RefSeq" id="WP_221422407.1">
    <property type="nucleotide sequence ID" value="NZ_CP081297.1"/>
</dbReference>
<evidence type="ECO:0000313" key="4">
    <source>
        <dbReference type="Proteomes" id="UP000824280"/>
    </source>
</evidence>
<evidence type="ECO:0000256" key="1">
    <source>
        <dbReference type="ARBA" id="ARBA00008791"/>
    </source>
</evidence>
<dbReference type="Gene3D" id="3.40.50.12370">
    <property type="match status" value="1"/>
</dbReference>
<dbReference type="PANTHER" id="PTHR46268:SF15">
    <property type="entry name" value="UNIVERSAL STRESS PROTEIN HP_0031"/>
    <property type="match status" value="1"/>
</dbReference>